<feature type="region of interest" description="Disordered" evidence="7">
    <location>
        <begin position="793"/>
        <end position="838"/>
    </location>
</feature>
<dbReference type="KEGG" id="snh:120054827"/>
<feature type="compositionally biased region" description="Low complexity" evidence="7">
    <location>
        <begin position="579"/>
        <end position="591"/>
    </location>
</feature>
<name>A0A8U1BZM4_SALNM</name>
<feature type="compositionally biased region" description="Polar residues" evidence="7">
    <location>
        <begin position="143"/>
        <end position="156"/>
    </location>
</feature>
<feature type="compositionally biased region" description="Polar residues" evidence="7">
    <location>
        <begin position="201"/>
        <end position="229"/>
    </location>
</feature>
<dbReference type="GeneID" id="120054827"/>
<feature type="compositionally biased region" description="Basic residues" evidence="7">
    <location>
        <begin position="242"/>
        <end position="252"/>
    </location>
</feature>
<dbReference type="CDD" id="cd06145">
    <property type="entry name" value="REX1_like"/>
    <property type="match status" value="1"/>
</dbReference>
<organism evidence="9 10">
    <name type="scientific">Salvelinus namaycush</name>
    <name type="common">Lake trout</name>
    <name type="synonym">Salmo namaycush</name>
    <dbReference type="NCBI Taxonomy" id="8040"/>
    <lineage>
        <taxon>Eukaryota</taxon>
        <taxon>Metazoa</taxon>
        <taxon>Chordata</taxon>
        <taxon>Craniata</taxon>
        <taxon>Vertebrata</taxon>
        <taxon>Euteleostomi</taxon>
        <taxon>Actinopterygii</taxon>
        <taxon>Neopterygii</taxon>
        <taxon>Teleostei</taxon>
        <taxon>Protacanthopterygii</taxon>
        <taxon>Salmoniformes</taxon>
        <taxon>Salmonidae</taxon>
        <taxon>Salmoninae</taxon>
        <taxon>Salvelinus</taxon>
    </lineage>
</organism>
<dbReference type="GO" id="GO:0004527">
    <property type="term" value="F:exonuclease activity"/>
    <property type="evidence" value="ECO:0007669"/>
    <property type="project" value="UniProtKB-KW"/>
</dbReference>
<feature type="compositionally biased region" description="Basic and acidic residues" evidence="7">
    <location>
        <begin position="568"/>
        <end position="578"/>
    </location>
</feature>
<protein>
    <submittedName>
        <fullName evidence="10">RNA exonuclease 1 homolog isoform X1</fullName>
    </submittedName>
</protein>
<evidence type="ECO:0000256" key="7">
    <source>
        <dbReference type="SAM" id="MobiDB-lite"/>
    </source>
</evidence>
<dbReference type="RefSeq" id="XP_038858404.1">
    <property type="nucleotide sequence ID" value="XM_039002476.1"/>
</dbReference>
<dbReference type="GO" id="GO:0005634">
    <property type="term" value="C:nucleus"/>
    <property type="evidence" value="ECO:0007669"/>
    <property type="project" value="UniProtKB-SubCell"/>
</dbReference>
<evidence type="ECO:0000256" key="5">
    <source>
        <dbReference type="ARBA" id="ARBA00022839"/>
    </source>
</evidence>
<feature type="region of interest" description="Disordered" evidence="7">
    <location>
        <begin position="201"/>
        <end position="772"/>
    </location>
</feature>
<feature type="compositionally biased region" description="Basic and acidic residues" evidence="7">
    <location>
        <begin position="421"/>
        <end position="435"/>
    </location>
</feature>
<dbReference type="Proteomes" id="UP000808372">
    <property type="component" value="Chromosome 10"/>
</dbReference>
<keyword evidence="5 10" id="KW-0269">Exonuclease</keyword>
<evidence type="ECO:0000256" key="1">
    <source>
        <dbReference type="ARBA" id="ARBA00004123"/>
    </source>
</evidence>
<evidence type="ECO:0000256" key="6">
    <source>
        <dbReference type="ARBA" id="ARBA00023242"/>
    </source>
</evidence>
<dbReference type="InterPro" id="IPR034922">
    <property type="entry name" value="REX1-like_exo"/>
</dbReference>
<feature type="compositionally biased region" description="Basic and acidic residues" evidence="7">
    <location>
        <begin position="444"/>
        <end position="561"/>
    </location>
</feature>
<feature type="region of interest" description="Disordered" evidence="7">
    <location>
        <begin position="143"/>
        <end position="182"/>
    </location>
</feature>
<gene>
    <name evidence="10" type="primary">rexo1</name>
</gene>
<evidence type="ECO:0000313" key="10">
    <source>
        <dbReference type="RefSeq" id="XP_038858404.1"/>
    </source>
</evidence>
<evidence type="ECO:0000256" key="3">
    <source>
        <dbReference type="ARBA" id="ARBA00022722"/>
    </source>
</evidence>
<keyword evidence="9" id="KW-1185">Reference proteome</keyword>
<dbReference type="PANTHER" id="PTHR12801:SF62">
    <property type="entry name" value="RNA EXONUCLEASE 1 HOMOLOG"/>
    <property type="match status" value="1"/>
</dbReference>
<dbReference type="InterPro" id="IPR047021">
    <property type="entry name" value="REXO1/3/4-like"/>
</dbReference>
<feature type="compositionally biased region" description="Polar residues" evidence="7">
    <location>
        <begin position="262"/>
        <end position="283"/>
    </location>
</feature>
<dbReference type="Pfam" id="PF15870">
    <property type="entry name" value="EloA-BP1"/>
    <property type="match status" value="1"/>
</dbReference>
<dbReference type="InterPro" id="IPR012337">
    <property type="entry name" value="RNaseH-like_sf"/>
</dbReference>
<feature type="domain" description="Exonuclease" evidence="8">
    <location>
        <begin position="1156"/>
        <end position="1315"/>
    </location>
</feature>
<dbReference type="GO" id="GO:0003676">
    <property type="term" value="F:nucleic acid binding"/>
    <property type="evidence" value="ECO:0007669"/>
    <property type="project" value="InterPro"/>
</dbReference>
<evidence type="ECO:0000313" key="9">
    <source>
        <dbReference type="Proteomes" id="UP000808372"/>
    </source>
</evidence>
<dbReference type="InterPro" id="IPR013520">
    <property type="entry name" value="Ribonucl_H"/>
</dbReference>
<dbReference type="InterPro" id="IPR036397">
    <property type="entry name" value="RNaseH_sf"/>
</dbReference>
<dbReference type="InterPro" id="IPR031736">
    <property type="entry name" value="REXO1-like_dom"/>
</dbReference>
<evidence type="ECO:0000259" key="8">
    <source>
        <dbReference type="SMART" id="SM00479"/>
    </source>
</evidence>
<dbReference type="FunFam" id="3.30.420.10:FF:000021">
    <property type="entry name" value="RNA exonuclease 1 homolog"/>
    <property type="match status" value="1"/>
</dbReference>
<sequence>MLRSTGFFRGIDCPFYTDSCNGKSGKYGCNRPYCHFRHSKYRRASYGSNDTRTSKELYSKQKEQGGYDPFNPEVVRPEEQQNGEPAAATVDMGALELELVNRAIEAVRSEVEREKKKLSQIGDLEYDPSASSPKVLLKPLSQTGDQEYDPTASSPKVVQKPLSRTGDQEYDPTASSPKVMANWPKPQAVASYLAYDPGSYQMTTTADYNPTPRSSKYTLDSDSMDNHASSMEYVPTSVSKTALKKPAPRTRSPHLPSPPTSPKYSNNAAFSKNKYTVDNSKPSTDMEYDPLSNYSAKIAVKDKKDQRTGASKGEGKKRPHLPGTGKLSTDEEYVPTTKKPRQVIPDPLKYTASFSESDEESSGTEYRPTSLSRLQRRKSSSGSVEEASGPGKGERTERALGGLKQQRSLEAKEQEDSENQEVARQKDKPETEKVPGKTSHMKSIKVEKVHKSEKESSKKNGGSKEKGAGDGKKISDSKKSSHETAKKDSKNQGKKEEEKSKMKDKSIDKGKEGQEEKRSDGKIKLRTDKVKGASSKSETEKGGGDSKKLKTSDKEKDSSKFKEHKNGKHDSSGREKGSNKVSKGSSNSSNSSKDKVKKNSRSFSDGKTGKVKQRSLSHVDLFGDESAEEKREEDDEEEKIVRKSAAAFKRGHLNKRNASELTPSSSEDDDVGPEDDRGYDDMDGGGVDYSGLQVDMDFDLDDDPMEECLRIFNESKDVKTEDKGRQAKPSKDSDDEDATDSNQTTLFPGQKKRVSHFSAKGSTEATPKPPPYRRLTAQEICYQRMQIAQQQASQLAAAVKTASTPRPRPRPSLSPFPGERKRVAHRPNPLPSSSKSGLVEAKLAGSRVLSPTRTLPGGVSVKAQTSAGILSKTTTTIAQKRVAHTPTMKSSAMKRPVIPTEFGAKVPTNVRQRYLNNFIDECMKFCPSEDLAFQMALEEEKVVYDRSSSKNIYLNVAVNTLKKLRSKSSSPTSPVARSPAVVGNRKAQSHEEVLGGRLAAKTSFTVNRTGKQQEEKLSGVRLYRKLRDYLMTEEQLQEHGYPRPHPERSGRAVVHNVPEKKNVDPFAKVCYRCGAEYKINANGNCVRKEECNHHWGRLRRHKVSGGWETNYNCCSGAVGSPGCSVSKQHVQDGRKESLDGYVQTFEKQLPPDGNGGVYALDCEMCYTKQGLELTRVTVINSELKVIYDTFVKPESKVVDYNTRFSGVTEEDLENATITLRDVQAVILNMFSTESILIGHSLESDLFALKVIHSTVVDTAIVFPHRLGLPYKRALRNLMADHLKRIIQDSVEGHDSSEDACACMELMIWKIREDAKVKR</sequence>
<dbReference type="Gene3D" id="3.30.420.10">
    <property type="entry name" value="Ribonuclease H-like superfamily/Ribonuclease H"/>
    <property type="match status" value="1"/>
</dbReference>
<feature type="compositionally biased region" description="Acidic residues" evidence="7">
    <location>
        <begin position="696"/>
        <end position="706"/>
    </location>
</feature>
<keyword evidence="6" id="KW-0539">Nucleus</keyword>
<accession>A0A8U1BZM4</accession>
<comment type="subcellular location">
    <subcellularLocation>
        <location evidence="1">Nucleus</location>
    </subcellularLocation>
</comment>
<feature type="compositionally biased region" description="Acidic residues" evidence="7">
    <location>
        <begin position="622"/>
        <end position="638"/>
    </location>
</feature>
<keyword evidence="4" id="KW-0378">Hydrolase</keyword>
<proteinExistence type="inferred from homology"/>
<comment type="similarity">
    <text evidence="2">Belongs to the REXO1/REXO3 family.</text>
</comment>
<evidence type="ECO:0000256" key="2">
    <source>
        <dbReference type="ARBA" id="ARBA00006357"/>
    </source>
</evidence>
<reference evidence="10" key="1">
    <citation type="submission" date="2025-08" db="UniProtKB">
        <authorList>
            <consortium name="RefSeq"/>
        </authorList>
    </citation>
    <scope>IDENTIFICATION</scope>
    <source>
        <tissue evidence="10">White muscle</tissue>
    </source>
</reference>
<dbReference type="PANTHER" id="PTHR12801">
    <property type="entry name" value="RNA EXONUCLEASE REXO1 / RECO3 FAMILY MEMBER-RELATED"/>
    <property type="match status" value="1"/>
</dbReference>
<dbReference type="SUPFAM" id="SSF53098">
    <property type="entry name" value="Ribonuclease H-like"/>
    <property type="match status" value="1"/>
</dbReference>
<keyword evidence="3" id="KW-0540">Nuclease</keyword>
<dbReference type="Pfam" id="PF00929">
    <property type="entry name" value="RNase_T"/>
    <property type="match status" value="1"/>
</dbReference>
<feature type="compositionally biased region" description="Basic and acidic residues" evidence="7">
    <location>
        <begin position="707"/>
        <end position="732"/>
    </location>
</feature>
<dbReference type="SMART" id="SM00479">
    <property type="entry name" value="EXOIII"/>
    <property type="match status" value="1"/>
</dbReference>
<evidence type="ECO:0000256" key="4">
    <source>
        <dbReference type="ARBA" id="ARBA00022801"/>
    </source>
</evidence>
<dbReference type="CTD" id="57455"/>
<feature type="region of interest" description="Disordered" evidence="7">
    <location>
        <begin position="965"/>
        <end position="988"/>
    </location>
</feature>